<keyword evidence="1" id="KW-1133">Transmembrane helix</keyword>
<dbReference type="InterPro" id="IPR050256">
    <property type="entry name" value="Glycosyltransferase_2"/>
</dbReference>
<feature type="transmembrane region" description="Helical" evidence="1">
    <location>
        <begin position="338"/>
        <end position="359"/>
    </location>
</feature>
<feature type="transmembrane region" description="Helical" evidence="1">
    <location>
        <begin position="256"/>
        <end position="279"/>
    </location>
</feature>
<dbReference type="CDD" id="cd04179">
    <property type="entry name" value="DPM_DPG-synthase_like"/>
    <property type="match status" value="1"/>
</dbReference>
<evidence type="ECO:0000259" key="2">
    <source>
        <dbReference type="Pfam" id="PF00535"/>
    </source>
</evidence>
<evidence type="ECO:0000256" key="1">
    <source>
        <dbReference type="SAM" id="Phobius"/>
    </source>
</evidence>
<dbReference type="InterPro" id="IPR058718">
    <property type="entry name" value="Agl6_TM_C"/>
</dbReference>
<evidence type="ECO:0000313" key="4">
    <source>
        <dbReference type="EMBL" id="KTG09552.1"/>
    </source>
</evidence>
<dbReference type="Pfam" id="PF00535">
    <property type="entry name" value="Glycos_transf_2"/>
    <property type="match status" value="1"/>
</dbReference>
<name>A0A0W1R8I2_9EURY</name>
<evidence type="ECO:0000313" key="5">
    <source>
        <dbReference type="Proteomes" id="UP000054387"/>
    </source>
</evidence>
<dbReference type="PANTHER" id="PTHR48090">
    <property type="entry name" value="UNDECAPRENYL-PHOSPHATE 4-DEOXY-4-FORMAMIDO-L-ARABINOSE TRANSFERASE-RELATED"/>
    <property type="match status" value="1"/>
</dbReference>
<dbReference type="GO" id="GO:0016740">
    <property type="term" value="F:transferase activity"/>
    <property type="evidence" value="ECO:0007669"/>
    <property type="project" value="UniProtKB-KW"/>
</dbReference>
<feature type="domain" description="Glycosyltransferase 2-like" evidence="2">
    <location>
        <begin position="1"/>
        <end position="159"/>
    </location>
</feature>
<proteinExistence type="predicted"/>
<keyword evidence="5" id="KW-1185">Reference proteome</keyword>
<keyword evidence="4" id="KW-0808">Transferase</keyword>
<sequence>MPTLNEEQGIAECVRRIKNALVDLEMTGEIIVSDSSTDRTPEIANALGARVVVPDKPGYGYAYMYAFERARGDYIAIGDADCTYDFEELPKLYDLVANGDADMAMGSRLEGEILPGSMPKLHEHIGNPLLTKFLNVFYRAGVSDAHSGMRVFSKDALETMDLQSTGMEFASEMIMEAGAKDLEIEEIPITYHPREGEATLESFSDGWRHVKFMLVNAPGQLFSIPGMLLGALGMLVMGLAYTGVQLGPASLGLNSMIAGSLMTLVGYQVASLGAFATVASDPIQKANDPFTTWLTQRVSLERGATIGLAVFAAGAAYAALVVGQWFTAGFASIPVAEANIAAFTAIILGIQMIFGSFFLSSIAE</sequence>
<dbReference type="InterPro" id="IPR001173">
    <property type="entry name" value="Glyco_trans_2-like"/>
</dbReference>
<dbReference type="InterPro" id="IPR029044">
    <property type="entry name" value="Nucleotide-diphossugar_trans"/>
</dbReference>
<feature type="domain" description="Low-salt glycan biosynthesis hexosyltransferase Agl6 C-terminal transmembrane region" evidence="3">
    <location>
        <begin position="285"/>
        <end position="362"/>
    </location>
</feature>
<dbReference type="STRING" id="1514971.AUR64_14430"/>
<dbReference type="PANTHER" id="PTHR48090:SF7">
    <property type="entry name" value="RFBJ PROTEIN"/>
    <property type="match status" value="1"/>
</dbReference>
<protein>
    <submittedName>
        <fullName evidence="4">Glycosyl transferase</fullName>
    </submittedName>
</protein>
<keyword evidence="1" id="KW-0472">Membrane</keyword>
<dbReference type="EMBL" id="LOPU01000029">
    <property type="protein sequence ID" value="KTG09552.1"/>
    <property type="molecule type" value="Genomic_DNA"/>
</dbReference>
<evidence type="ECO:0000259" key="3">
    <source>
        <dbReference type="Pfam" id="PF26629"/>
    </source>
</evidence>
<organism evidence="4 5">
    <name type="scientific">Haloprofundus marisrubri</name>
    <dbReference type="NCBI Taxonomy" id="1514971"/>
    <lineage>
        <taxon>Archaea</taxon>
        <taxon>Methanobacteriati</taxon>
        <taxon>Methanobacteriota</taxon>
        <taxon>Stenosarchaea group</taxon>
        <taxon>Halobacteria</taxon>
        <taxon>Halobacteriales</taxon>
        <taxon>Haloferacaceae</taxon>
        <taxon>Haloprofundus</taxon>
    </lineage>
</organism>
<dbReference type="SUPFAM" id="SSF53448">
    <property type="entry name" value="Nucleotide-diphospho-sugar transferases"/>
    <property type="match status" value="1"/>
</dbReference>
<gene>
    <name evidence="4" type="ORF">AUR64_14430</name>
</gene>
<dbReference type="Gene3D" id="3.90.550.10">
    <property type="entry name" value="Spore Coat Polysaccharide Biosynthesis Protein SpsA, Chain A"/>
    <property type="match status" value="1"/>
</dbReference>
<feature type="transmembrane region" description="Helical" evidence="1">
    <location>
        <begin position="221"/>
        <end position="244"/>
    </location>
</feature>
<dbReference type="Proteomes" id="UP000054387">
    <property type="component" value="Unassembled WGS sequence"/>
</dbReference>
<dbReference type="AlphaFoldDB" id="A0A0W1R8I2"/>
<dbReference type="Pfam" id="PF26629">
    <property type="entry name" value="GT2_TM_C"/>
    <property type="match status" value="1"/>
</dbReference>
<reference evidence="4 5" key="1">
    <citation type="submission" date="2015-12" db="EMBL/GenBank/DDBJ databases">
        <title>Haloprofundus marisrubri gen. nov., sp. nov., an extremely halophilic archaeon isolated from the Discovery deep brine-seawater interface in the Red Sea.</title>
        <authorList>
            <person name="Zhang G."/>
            <person name="Stingl U."/>
            <person name="Rashid M."/>
        </authorList>
    </citation>
    <scope>NUCLEOTIDE SEQUENCE [LARGE SCALE GENOMIC DNA]</scope>
    <source>
        <strain evidence="4 5">SB9</strain>
    </source>
</reference>
<feature type="transmembrane region" description="Helical" evidence="1">
    <location>
        <begin position="306"/>
        <end position="326"/>
    </location>
</feature>
<keyword evidence="1" id="KW-0812">Transmembrane</keyword>
<comment type="caution">
    <text evidence="4">The sequence shown here is derived from an EMBL/GenBank/DDBJ whole genome shotgun (WGS) entry which is preliminary data.</text>
</comment>
<accession>A0A0W1R8I2</accession>